<keyword evidence="3 7" id="KW-0479">Metal-binding</keyword>
<dbReference type="InterPro" id="IPR002401">
    <property type="entry name" value="Cyt_P450_E_grp-I"/>
</dbReference>
<keyword evidence="9" id="KW-1185">Reference proteome</keyword>
<evidence type="ECO:0000256" key="1">
    <source>
        <dbReference type="ARBA" id="ARBA00010617"/>
    </source>
</evidence>
<dbReference type="RefSeq" id="WP_358131699.1">
    <property type="nucleotide sequence ID" value="NZ_JBFALK010000004.1"/>
</dbReference>
<keyword evidence="6 7" id="KW-0503">Monooxygenase</keyword>
<dbReference type="InterPro" id="IPR017972">
    <property type="entry name" value="Cyt_P450_CS"/>
</dbReference>
<comment type="caution">
    <text evidence="8">The sequence shown here is derived from an EMBL/GenBank/DDBJ whole genome shotgun (WGS) entry which is preliminary data.</text>
</comment>
<dbReference type="PRINTS" id="PR00385">
    <property type="entry name" value="P450"/>
</dbReference>
<dbReference type="SUPFAM" id="SSF48264">
    <property type="entry name" value="Cytochrome P450"/>
    <property type="match status" value="1"/>
</dbReference>
<dbReference type="PANTHER" id="PTHR24291:SF50">
    <property type="entry name" value="BIFUNCTIONAL ALBAFLAVENONE MONOOXYGENASE_TERPENE SYNTHASE"/>
    <property type="match status" value="1"/>
</dbReference>
<evidence type="ECO:0000256" key="4">
    <source>
        <dbReference type="ARBA" id="ARBA00023002"/>
    </source>
</evidence>
<sequence>MSTEVVAPAPEARTVPFYRTLTRYARDPVRAFEEAGKQANGELVRLNMGPFKPYLVTHPDHVQHVLRINWSNYVREGMFWDPLKPLLGDGILSDGTGWQESRKILQPLFTAKYVDSLTERMAEILTEQIQETIRPGERFNVVTAVSQIVHPTIVRLFFGDKISRDDIAQLVPAYDTAVTSKAIRLVLPFVPGKVPLPGDKAFERSVKTINEVAYARISEIRSRANDDRDVVSFVCRARNHEIGEIGAKKIRDDIVAMHGASTETSATALTWVWVALDAYPDVAARVYEEIDRVVGGDPISPAHLPELRYLRMFINELLRLYPAGWLLPRMAVKDDVIGGVKIKAGSTVMISSYLTHRLPEFWDRPLVFDPERFAPENEERRNRYAYFPFGGGPHQCLGQHLFMMEALLLVGGILSRFRPVVHTSVPVTPRLASSLRPNQNFEMTLVPVERA</sequence>
<evidence type="ECO:0000256" key="6">
    <source>
        <dbReference type="ARBA" id="ARBA00023033"/>
    </source>
</evidence>
<keyword evidence="2 7" id="KW-0349">Heme</keyword>
<gene>
    <name evidence="8" type="ORF">AB0I59_09500</name>
</gene>
<dbReference type="InterPro" id="IPR036396">
    <property type="entry name" value="Cyt_P450_sf"/>
</dbReference>
<keyword evidence="5 7" id="KW-0408">Iron</keyword>
<dbReference type="Pfam" id="PF00067">
    <property type="entry name" value="p450"/>
    <property type="match status" value="1"/>
</dbReference>
<evidence type="ECO:0000313" key="8">
    <source>
        <dbReference type="EMBL" id="MEV0968858.1"/>
    </source>
</evidence>
<dbReference type="InterPro" id="IPR050196">
    <property type="entry name" value="Cytochrome_P450_Monoox"/>
</dbReference>
<evidence type="ECO:0000256" key="3">
    <source>
        <dbReference type="ARBA" id="ARBA00022723"/>
    </source>
</evidence>
<dbReference type="PANTHER" id="PTHR24291">
    <property type="entry name" value="CYTOCHROME P450 FAMILY 4"/>
    <property type="match status" value="1"/>
</dbReference>
<keyword evidence="4 7" id="KW-0560">Oxidoreductase</keyword>
<dbReference type="InterPro" id="IPR001128">
    <property type="entry name" value="Cyt_P450"/>
</dbReference>
<accession>A0ABV3GB84</accession>
<evidence type="ECO:0000256" key="2">
    <source>
        <dbReference type="ARBA" id="ARBA00022617"/>
    </source>
</evidence>
<dbReference type="EMBL" id="JBFALK010000004">
    <property type="protein sequence ID" value="MEV0968858.1"/>
    <property type="molecule type" value="Genomic_DNA"/>
</dbReference>
<dbReference type="PROSITE" id="PS00086">
    <property type="entry name" value="CYTOCHROME_P450"/>
    <property type="match status" value="1"/>
</dbReference>
<reference evidence="8 9" key="1">
    <citation type="submission" date="2024-06" db="EMBL/GenBank/DDBJ databases">
        <title>The Natural Products Discovery Center: Release of the First 8490 Sequenced Strains for Exploring Actinobacteria Biosynthetic Diversity.</title>
        <authorList>
            <person name="Kalkreuter E."/>
            <person name="Kautsar S.A."/>
            <person name="Yang D."/>
            <person name="Bader C.D."/>
            <person name="Teijaro C.N."/>
            <person name="Fluegel L."/>
            <person name="Davis C.M."/>
            <person name="Simpson J.R."/>
            <person name="Lauterbach L."/>
            <person name="Steele A.D."/>
            <person name="Gui C."/>
            <person name="Meng S."/>
            <person name="Li G."/>
            <person name="Viehrig K."/>
            <person name="Ye F."/>
            <person name="Su P."/>
            <person name="Kiefer A.F."/>
            <person name="Nichols A."/>
            <person name="Cepeda A.J."/>
            <person name="Yan W."/>
            <person name="Fan B."/>
            <person name="Jiang Y."/>
            <person name="Adhikari A."/>
            <person name="Zheng C.-J."/>
            <person name="Schuster L."/>
            <person name="Cowan T.M."/>
            <person name="Smanski M.J."/>
            <person name="Chevrette M.G."/>
            <person name="De Carvalho L.P.S."/>
            <person name="Shen B."/>
        </authorList>
    </citation>
    <scope>NUCLEOTIDE SEQUENCE [LARGE SCALE GENOMIC DNA]</scope>
    <source>
        <strain evidence="8 9">NPDC050100</strain>
    </source>
</reference>
<protein>
    <submittedName>
        <fullName evidence="8">Cytochrome P450</fullName>
    </submittedName>
</protein>
<dbReference type="Proteomes" id="UP001551675">
    <property type="component" value="Unassembled WGS sequence"/>
</dbReference>
<name>A0ABV3GB84_MICGL</name>
<evidence type="ECO:0000313" key="9">
    <source>
        <dbReference type="Proteomes" id="UP001551675"/>
    </source>
</evidence>
<proteinExistence type="inferred from homology"/>
<organism evidence="8 9">
    <name type="scientific">Microtetraspora glauca</name>
    <dbReference type="NCBI Taxonomy" id="1996"/>
    <lineage>
        <taxon>Bacteria</taxon>
        <taxon>Bacillati</taxon>
        <taxon>Actinomycetota</taxon>
        <taxon>Actinomycetes</taxon>
        <taxon>Streptosporangiales</taxon>
        <taxon>Streptosporangiaceae</taxon>
        <taxon>Microtetraspora</taxon>
    </lineage>
</organism>
<comment type="similarity">
    <text evidence="1 7">Belongs to the cytochrome P450 family.</text>
</comment>
<dbReference type="PRINTS" id="PR00463">
    <property type="entry name" value="EP450I"/>
</dbReference>
<dbReference type="Gene3D" id="1.10.630.10">
    <property type="entry name" value="Cytochrome P450"/>
    <property type="match status" value="1"/>
</dbReference>
<evidence type="ECO:0000256" key="7">
    <source>
        <dbReference type="RuleBase" id="RU000461"/>
    </source>
</evidence>
<evidence type="ECO:0000256" key="5">
    <source>
        <dbReference type="ARBA" id="ARBA00023004"/>
    </source>
</evidence>